<protein>
    <submittedName>
        <fullName evidence="1">Uncharacterized protein</fullName>
    </submittedName>
</protein>
<comment type="caution">
    <text evidence="1">The sequence shown here is derived from an EMBL/GenBank/DDBJ whole genome shotgun (WGS) entry which is preliminary data.</text>
</comment>
<proteinExistence type="predicted"/>
<keyword evidence="2" id="KW-1185">Reference proteome</keyword>
<evidence type="ECO:0000313" key="1">
    <source>
        <dbReference type="EMBL" id="MBB5060935.1"/>
    </source>
</evidence>
<dbReference type="AlphaFoldDB" id="A0A7W8E854"/>
<dbReference type="Proteomes" id="UP000540989">
    <property type="component" value="Unassembled WGS sequence"/>
</dbReference>
<evidence type="ECO:0000313" key="2">
    <source>
        <dbReference type="Proteomes" id="UP000540989"/>
    </source>
</evidence>
<sequence>MVPLNLSHGTAQSGFLYQSFLQGITTPGKADSPNLGVQVLAVHSGGLVLQKSGDLPSQINRCLADANSFYEMTFDADPGDAFGVYHSVSVSADYPGATERTLTAYYAGKPQAVITPSLLPNK</sequence>
<dbReference type="EMBL" id="JACHIP010000023">
    <property type="protein sequence ID" value="MBB5060935.1"/>
    <property type="molecule type" value="Genomic_DNA"/>
</dbReference>
<gene>
    <name evidence="1" type="ORF">HDF16_005671</name>
</gene>
<organism evidence="1 2">
    <name type="scientific">Granulicella aggregans</name>
    <dbReference type="NCBI Taxonomy" id="474949"/>
    <lineage>
        <taxon>Bacteria</taxon>
        <taxon>Pseudomonadati</taxon>
        <taxon>Acidobacteriota</taxon>
        <taxon>Terriglobia</taxon>
        <taxon>Terriglobales</taxon>
        <taxon>Acidobacteriaceae</taxon>
        <taxon>Granulicella</taxon>
    </lineage>
</organism>
<reference evidence="1 2" key="1">
    <citation type="submission" date="2020-08" db="EMBL/GenBank/DDBJ databases">
        <title>Genomic Encyclopedia of Type Strains, Phase IV (KMG-V): Genome sequencing to study the core and pangenomes of soil and plant-associated prokaryotes.</title>
        <authorList>
            <person name="Whitman W."/>
        </authorList>
    </citation>
    <scope>NUCLEOTIDE SEQUENCE [LARGE SCALE GENOMIC DNA]</scope>
    <source>
        <strain evidence="1 2">M8UP14</strain>
    </source>
</reference>
<accession>A0A7W8E854</accession>
<name>A0A7W8E854_9BACT</name>